<dbReference type="SUPFAM" id="SSF53448">
    <property type="entry name" value="Nucleotide-diphospho-sugar transferases"/>
    <property type="match status" value="1"/>
</dbReference>
<comment type="caution">
    <text evidence="4">The sequence shown here is derived from an EMBL/GenBank/DDBJ whole genome shotgun (WGS) entry which is preliminary data.</text>
</comment>
<dbReference type="PANTHER" id="PTHR13778:SF47">
    <property type="entry name" value="LIPOPOLYSACCHARIDE 1,3-GALACTOSYLTRANSFERASE"/>
    <property type="match status" value="1"/>
</dbReference>
<name>A0A4U7BQH7_9BACT</name>
<dbReference type="InterPro" id="IPR029044">
    <property type="entry name" value="Nucleotide-diphossugar_trans"/>
</dbReference>
<evidence type="ECO:0000256" key="2">
    <source>
        <dbReference type="ARBA" id="ARBA00022679"/>
    </source>
</evidence>
<dbReference type="InterPro" id="IPR050748">
    <property type="entry name" value="Glycosyltrans_8_dom-fam"/>
</dbReference>
<keyword evidence="3" id="KW-0479">Metal-binding</keyword>
<dbReference type="RefSeq" id="WP_137621408.1">
    <property type="nucleotide sequence ID" value="NZ_NXMA01000001.1"/>
</dbReference>
<keyword evidence="2 4" id="KW-0808">Transferase</keyword>
<keyword evidence="5" id="KW-1185">Reference proteome</keyword>
<evidence type="ECO:0000256" key="3">
    <source>
        <dbReference type="ARBA" id="ARBA00022723"/>
    </source>
</evidence>
<evidence type="ECO:0000313" key="5">
    <source>
        <dbReference type="Proteomes" id="UP000310353"/>
    </source>
</evidence>
<evidence type="ECO:0000313" key="4">
    <source>
        <dbReference type="EMBL" id="TKX33051.1"/>
    </source>
</evidence>
<proteinExistence type="predicted"/>
<dbReference type="EMBL" id="NXMA01000001">
    <property type="protein sequence ID" value="TKX33051.1"/>
    <property type="molecule type" value="Genomic_DNA"/>
</dbReference>
<dbReference type="AlphaFoldDB" id="A0A4U7BQH7"/>
<reference evidence="4 5" key="1">
    <citation type="submission" date="2018-05" db="EMBL/GenBank/DDBJ databases">
        <title>Novel Campyloabacter and Helicobacter Species and Strains.</title>
        <authorList>
            <person name="Mannion A.J."/>
            <person name="Shen Z."/>
            <person name="Fox J.G."/>
        </authorList>
    </citation>
    <scope>NUCLEOTIDE SEQUENCE [LARGE SCALE GENOMIC DNA]</scope>
    <source>
        <strain evidence="5">MIT17-670</strain>
    </source>
</reference>
<dbReference type="Proteomes" id="UP000310353">
    <property type="component" value="Unassembled WGS sequence"/>
</dbReference>
<dbReference type="OrthoDB" id="5363698at2"/>
<accession>A0A4U7BQH7</accession>
<evidence type="ECO:0000256" key="1">
    <source>
        <dbReference type="ARBA" id="ARBA00022676"/>
    </source>
</evidence>
<dbReference type="CDD" id="cd04194">
    <property type="entry name" value="GT8_A4GalT_like"/>
    <property type="match status" value="1"/>
</dbReference>
<gene>
    <name evidence="4" type="ORF">CQA76_00015</name>
</gene>
<dbReference type="GO" id="GO:0016757">
    <property type="term" value="F:glycosyltransferase activity"/>
    <property type="evidence" value="ECO:0007669"/>
    <property type="project" value="UniProtKB-KW"/>
</dbReference>
<organism evidence="4 5">
    <name type="scientific">Campylobacter aviculae</name>
    <dbReference type="NCBI Taxonomy" id="2510190"/>
    <lineage>
        <taxon>Bacteria</taxon>
        <taxon>Pseudomonadati</taxon>
        <taxon>Campylobacterota</taxon>
        <taxon>Epsilonproteobacteria</taxon>
        <taxon>Campylobacterales</taxon>
        <taxon>Campylobacteraceae</taxon>
        <taxon>Campylobacter</taxon>
    </lineage>
</organism>
<dbReference type="Gene3D" id="3.90.550.10">
    <property type="entry name" value="Spore Coat Polysaccharide Biosynthesis Protein SpsA, Chain A"/>
    <property type="match status" value="1"/>
</dbReference>
<sequence length="409" mass="48740">MYHLVFSADENYIKYTSVLITSIISNTDKSKKFKGFDENSNIKDEKYFFHILSNFVSDKTREKLLNLQNTLNEIFPCEIIIHIKNDEDFENFPTSGAAHSLKLPYYRLRLSSIFDESIKKCLYLDSDMLCMCDIRELFSINLKDKIVGVVGDPGSKKSKIKFKENDKKKIFYFDENYFNSGLLLINLEEYKKHSIEQKCEELASKCYYIKAADQDLLNATIETRLRHKLDFAYNFNIITLFYTICKDEKKNRLNYTRTEFNEALKNPKILHYGEKPWKFLKSYFDYKGKNINDYWWDMANKTPIFNEELLKEKQDIKAYLLYASLGYELLKSVKRANFFKIHQLIKSTERDQFYIEQTSKINDDIFGLCCMLGESILHARKHKKDFFGVYLKALKMIYNFKKYHFRSRI</sequence>
<dbReference type="PANTHER" id="PTHR13778">
    <property type="entry name" value="GLYCOSYLTRANSFERASE 8 DOMAIN-CONTAINING PROTEIN"/>
    <property type="match status" value="1"/>
</dbReference>
<dbReference type="GO" id="GO:0046872">
    <property type="term" value="F:metal ion binding"/>
    <property type="evidence" value="ECO:0007669"/>
    <property type="project" value="UniProtKB-KW"/>
</dbReference>
<keyword evidence="1" id="KW-0328">Glycosyltransferase</keyword>
<dbReference type="Pfam" id="PF01501">
    <property type="entry name" value="Glyco_transf_8"/>
    <property type="match status" value="1"/>
</dbReference>
<protein>
    <submittedName>
        <fullName evidence="4">Glycosyltransferase family 8 protein</fullName>
    </submittedName>
</protein>
<dbReference type="InterPro" id="IPR002495">
    <property type="entry name" value="Glyco_trans_8"/>
</dbReference>